<organism evidence="2">
    <name type="scientific">Anopheles darlingi</name>
    <name type="common">Mosquito</name>
    <dbReference type="NCBI Taxonomy" id="43151"/>
    <lineage>
        <taxon>Eukaryota</taxon>
        <taxon>Metazoa</taxon>
        <taxon>Ecdysozoa</taxon>
        <taxon>Arthropoda</taxon>
        <taxon>Hexapoda</taxon>
        <taxon>Insecta</taxon>
        <taxon>Pterygota</taxon>
        <taxon>Neoptera</taxon>
        <taxon>Endopterygota</taxon>
        <taxon>Diptera</taxon>
        <taxon>Nematocera</taxon>
        <taxon>Culicoidea</taxon>
        <taxon>Culicidae</taxon>
        <taxon>Anophelinae</taxon>
        <taxon>Anopheles</taxon>
    </lineage>
</organism>
<evidence type="ECO:0000256" key="1">
    <source>
        <dbReference type="SAM" id="Phobius"/>
    </source>
</evidence>
<dbReference type="AlphaFoldDB" id="A0A2M4DHG8"/>
<keyword evidence="1" id="KW-0812">Transmembrane</keyword>
<keyword evidence="1" id="KW-0472">Membrane</keyword>
<feature type="transmembrane region" description="Helical" evidence="1">
    <location>
        <begin position="45"/>
        <end position="63"/>
    </location>
</feature>
<evidence type="ECO:0000313" key="2">
    <source>
        <dbReference type="EMBL" id="MBW76975.1"/>
    </source>
</evidence>
<keyword evidence="1" id="KW-1133">Transmembrane helix</keyword>
<dbReference type="EMBL" id="GGFL01012797">
    <property type="protein sequence ID" value="MBW76975.1"/>
    <property type="molecule type" value="Transcribed_RNA"/>
</dbReference>
<protein>
    <submittedName>
        <fullName evidence="2">Uncharacterized protein</fullName>
    </submittedName>
</protein>
<name>A0A2M4DHG8_ANODA</name>
<reference evidence="2" key="1">
    <citation type="submission" date="2018-01" db="EMBL/GenBank/DDBJ databases">
        <title>An insight into the sialome of Amazonian anophelines.</title>
        <authorList>
            <person name="Ribeiro J.M."/>
            <person name="Scarpassa V."/>
            <person name="Calvo E."/>
        </authorList>
    </citation>
    <scope>NUCLEOTIDE SEQUENCE</scope>
</reference>
<accession>A0A2M4DHG8</accession>
<proteinExistence type="predicted"/>
<sequence length="82" mass="8380">MVTARALSSMLVPFTVVMVSQQPSGTTTTIPPFAIGVETAVPPLLLLPLPLVVVVVMIPFLLASMPVADIGVGGGVAVVVVW</sequence>